<proteinExistence type="predicted"/>
<protein>
    <submittedName>
        <fullName evidence="1">Uncharacterized protein</fullName>
    </submittedName>
</protein>
<organism evidence="1 2">
    <name type="scientific">Bifidobacterium choerinum</name>
    <dbReference type="NCBI Taxonomy" id="35760"/>
    <lineage>
        <taxon>Bacteria</taxon>
        <taxon>Bacillati</taxon>
        <taxon>Actinomycetota</taxon>
        <taxon>Actinomycetes</taxon>
        <taxon>Bifidobacteriales</taxon>
        <taxon>Bifidobacteriaceae</taxon>
        <taxon>Bifidobacterium</taxon>
    </lineage>
</organism>
<evidence type="ECO:0000313" key="2">
    <source>
        <dbReference type="Proteomes" id="UP000229907"/>
    </source>
</evidence>
<reference evidence="1 2" key="1">
    <citation type="submission" date="2016-11" db="EMBL/GenBank/DDBJ databases">
        <title>complete genome sequence of Bifidobacterium choerinum strain FMB-1.</title>
        <authorList>
            <person name="Park C.-S."/>
            <person name="Jung D.-H."/>
            <person name="Choi D.-S."/>
        </authorList>
    </citation>
    <scope>NUCLEOTIDE SEQUENCE [LARGE SCALE GENOMIC DNA]</scope>
    <source>
        <strain evidence="1 2">FMB-1</strain>
    </source>
</reference>
<dbReference type="KEGG" id="bcho:BcFMB_06215"/>
<dbReference type="EMBL" id="CP018044">
    <property type="protein sequence ID" value="ATU20576.1"/>
    <property type="molecule type" value="Genomic_DNA"/>
</dbReference>
<dbReference type="AlphaFoldDB" id="A0A2D3D6T2"/>
<sequence>MIMVILKAMTPDGTIHTWQMLETDARHCFDDSKPLPNRMPASTIDTPIERVFVNPHQFMQWELHHI</sequence>
<dbReference type="Proteomes" id="UP000229907">
    <property type="component" value="Chromosome"/>
</dbReference>
<gene>
    <name evidence="1" type="ORF">BcFMB_06215</name>
</gene>
<name>A0A2D3D6T2_9BIFI</name>
<evidence type="ECO:0000313" key="1">
    <source>
        <dbReference type="EMBL" id="ATU20576.1"/>
    </source>
</evidence>
<accession>A0A2D3D6T2</accession>